<protein>
    <submittedName>
        <fullName evidence="2">Uncharacterized protein</fullName>
    </submittedName>
</protein>
<sequence>MNRLLTNVTKGWLTSLIGVIIICAALASVFTKNISWGDAALGMAVGVTLLGMPNPTLPGTGVVGVLVLLLAFGGCATQKRFLDKYGTQGPAPTIAVTDSVRVPVAVSTPADSLSTSLDIDSLASAWSRDTVRLVSAGGRAEVAFVKSADGRRLETRVKVPPTIIHDTITTVVTLYGQCPPSYTLSPTYEPPLYVRWWEYFKLFSAVLVLLLLVIVGALRLLRPR</sequence>
<keyword evidence="3" id="KW-1185">Reference proteome</keyword>
<dbReference type="STRING" id="1121955.SAMN02745146_0092"/>
<proteinExistence type="predicted"/>
<dbReference type="RefSeq" id="WP_143164255.1">
    <property type="nucleotide sequence ID" value="NZ_FQYN01000010.1"/>
</dbReference>
<keyword evidence="1" id="KW-1133">Transmembrane helix</keyword>
<gene>
    <name evidence="2" type="ORF">SAMN02745146_0092</name>
</gene>
<dbReference type="AlphaFoldDB" id="A0A1M6LXE9"/>
<organism evidence="2 3">
    <name type="scientific">Hymenobacter daecheongensis DSM 21074</name>
    <dbReference type="NCBI Taxonomy" id="1121955"/>
    <lineage>
        <taxon>Bacteria</taxon>
        <taxon>Pseudomonadati</taxon>
        <taxon>Bacteroidota</taxon>
        <taxon>Cytophagia</taxon>
        <taxon>Cytophagales</taxon>
        <taxon>Hymenobacteraceae</taxon>
        <taxon>Hymenobacter</taxon>
    </lineage>
</organism>
<dbReference type="OrthoDB" id="9894338at2"/>
<reference evidence="2 3" key="1">
    <citation type="submission" date="2016-11" db="EMBL/GenBank/DDBJ databases">
        <authorList>
            <person name="Jaros S."/>
            <person name="Januszkiewicz K."/>
            <person name="Wedrychowicz H."/>
        </authorList>
    </citation>
    <scope>NUCLEOTIDE SEQUENCE [LARGE SCALE GENOMIC DNA]</scope>
    <source>
        <strain evidence="2 3">DSM 21074</strain>
    </source>
</reference>
<keyword evidence="1" id="KW-0812">Transmembrane</keyword>
<evidence type="ECO:0000313" key="3">
    <source>
        <dbReference type="Proteomes" id="UP000184418"/>
    </source>
</evidence>
<feature type="transmembrane region" description="Helical" evidence="1">
    <location>
        <begin position="12"/>
        <end position="36"/>
    </location>
</feature>
<keyword evidence="1" id="KW-0472">Membrane</keyword>
<dbReference type="EMBL" id="FQYN01000010">
    <property type="protein sequence ID" value="SHJ75894.1"/>
    <property type="molecule type" value="Genomic_DNA"/>
</dbReference>
<accession>A0A1M6LXE9</accession>
<dbReference type="Proteomes" id="UP000184418">
    <property type="component" value="Unassembled WGS sequence"/>
</dbReference>
<evidence type="ECO:0000256" key="1">
    <source>
        <dbReference type="SAM" id="Phobius"/>
    </source>
</evidence>
<feature type="transmembrane region" description="Helical" evidence="1">
    <location>
        <begin position="56"/>
        <end position="76"/>
    </location>
</feature>
<evidence type="ECO:0000313" key="2">
    <source>
        <dbReference type="EMBL" id="SHJ75894.1"/>
    </source>
</evidence>
<feature type="transmembrane region" description="Helical" evidence="1">
    <location>
        <begin position="202"/>
        <end position="221"/>
    </location>
</feature>
<name>A0A1M6LXE9_9BACT</name>